<sequence length="438" mass="52047">MSQNSNSSKSQRKPWTPDEDRLLAELKKKKTMIGLKLQGELRVVIHLNVLKDGSGSKNLNQEEHGQQKKMRNCQSQQMFTILIGAQQVLFLKTDLEKRLENIILINWIHKLTLPLGVLKRIKRLLNFINQQEESGVSENSVKNHFYSCLRHKYLNIKNPYYIVPEKKQKLNEEDSYQNLNFQEQQNITEIQQPFQQPQVQQALTYVQLYENYLYQVPIYILNLYQCQYIFIHHNFNSIINDDYFYILIFRYIATIIIQMMIIFLSNRKQIKQILYNLLIFQMKQIKLIDNLQAFTIDYKITVRHALFLSYGMYLTYQYYSQMRTCEDQIRDELLNQKSQIQQQYQQLYSKSYEGILDCTLDKGDWIFSTENPKIDEYFNQKLSLNYQYQTIMPLYLCAGIGFPSLAILCSYLQNRDNRFIYGLAAAALFSGIKLIIKV</sequence>
<evidence type="ECO:0000256" key="1">
    <source>
        <dbReference type="SAM" id="Phobius"/>
    </source>
</evidence>
<reference evidence="2" key="1">
    <citation type="submission" date="2021-01" db="EMBL/GenBank/DDBJ databases">
        <authorList>
            <consortium name="Genoscope - CEA"/>
            <person name="William W."/>
        </authorList>
    </citation>
    <scope>NUCLEOTIDE SEQUENCE</scope>
</reference>
<evidence type="ECO:0008006" key="4">
    <source>
        <dbReference type="Google" id="ProtNLM"/>
    </source>
</evidence>
<gene>
    <name evidence="2" type="ORF">PPRIM_AZ9-3.1.T0630272</name>
</gene>
<comment type="caution">
    <text evidence="2">The sequence shown here is derived from an EMBL/GenBank/DDBJ whole genome shotgun (WGS) entry which is preliminary data.</text>
</comment>
<keyword evidence="3" id="KW-1185">Reference proteome</keyword>
<dbReference type="AlphaFoldDB" id="A0A8S1MJ45"/>
<keyword evidence="1" id="KW-0472">Membrane</keyword>
<proteinExistence type="predicted"/>
<dbReference type="EMBL" id="CAJJDM010000064">
    <property type="protein sequence ID" value="CAD8080450.1"/>
    <property type="molecule type" value="Genomic_DNA"/>
</dbReference>
<feature type="transmembrane region" description="Helical" evidence="1">
    <location>
        <begin position="419"/>
        <end position="436"/>
    </location>
</feature>
<protein>
    <recommendedName>
        <fullName evidence="4">Transmembrane protein</fullName>
    </recommendedName>
</protein>
<feature type="transmembrane region" description="Helical" evidence="1">
    <location>
        <begin position="243"/>
        <end position="264"/>
    </location>
</feature>
<accession>A0A8S1MJ45</accession>
<dbReference type="Proteomes" id="UP000688137">
    <property type="component" value="Unassembled WGS sequence"/>
</dbReference>
<name>A0A8S1MJ45_PARPR</name>
<keyword evidence="1" id="KW-1133">Transmembrane helix</keyword>
<keyword evidence="1" id="KW-0812">Transmembrane</keyword>
<evidence type="ECO:0000313" key="3">
    <source>
        <dbReference type="Proteomes" id="UP000688137"/>
    </source>
</evidence>
<feature type="transmembrane region" description="Helical" evidence="1">
    <location>
        <begin position="391"/>
        <end position="413"/>
    </location>
</feature>
<organism evidence="2 3">
    <name type="scientific">Paramecium primaurelia</name>
    <dbReference type="NCBI Taxonomy" id="5886"/>
    <lineage>
        <taxon>Eukaryota</taxon>
        <taxon>Sar</taxon>
        <taxon>Alveolata</taxon>
        <taxon>Ciliophora</taxon>
        <taxon>Intramacronucleata</taxon>
        <taxon>Oligohymenophorea</taxon>
        <taxon>Peniculida</taxon>
        <taxon>Parameciidae</taxon>
        <taxon>Paramecium</taxon>
    </lineage>
</organism>
<evidence type="ECO:0000313" key="2">
    <source>
        <dbReference type="EMBL" id="CAD8080450.1"/>
    </source>
</evidence>